<feature type="region of interest" description="Disordered" evidence="1">
    <location>
        <begin position="32"/>
        <end position="96"/>
    </location>
</feature>
<keyword evidence="4" id="KW-1185">Reference proteome</keyword>
<dbReference type="EMBL" id="VSWC01000144">
    <property type="protein sequence ID" value="KAA1078277.1"/>
    <property type="molecule type" value="Genomic_DNA"/>
</dbReference>
<dbReference type="OrthoDB" id="2512966at2759"/>
<accession>A0A5B0Q0J4</accession>
<name>A0A5B0Q0J4_PUCGR</name>
<reference evidence="4 5" key="1">
    <citation type="submission" date="2019-05" db="EMBL/GenBank/DDBJ databases">
        <title>Emergence of the Ug99 lineage of the wheat stem rust pathogen through somatic hybridization.</title>
        <authorList>
            <person name="Li F."/>
            <person name="Upadhyaya N.M."/>
            <person name="Sperschneider J."/>
            <person name="Matny O."/>
            <person name="Nguyen-Phuc H."/>
            <person name="Mago R."/>
            <person name="Raley C."/>
            <person name="Miller M.E."/>
            <person name="Silverstein K.A.T."/>
            <person name="Henningsen E."/>
            <person name="Hirsch C.D."/>
            <person name="Visser B."/>
            <person name="Pretorius Z.A."/>
            <person name="Steffenson B.J."/>
            <person name="Schwessinger B."/>
            <person name="Dodds P.N."/>
            <person name="Figueroa M."/>
        </authorList>
    </citation>
    <scope>NUCLEOTIDE SEQUENCE [LARGE SCALE GENOMIC DNA]</scope>
    <source>
        <strain evidence="2">21-0</strain>
        <strain evidence="3 5">Ug99</strain>
    </source>
</reference>
<comment type="caution">
    <text evidence="3">The sequence shown here is derived from an EMBL/GenBank/DDBJ whole genome shotgun (WGS) entry which is preliminary data.</text>
</comment>
<protein>
    <submittedName>
        <fullName evidence="3">Uncharacterized protein</fullName>
    </submittedName>
</protein>
<dbReference type="AlphaFoldDB" id="A0A5B0Q0J4"/>
<evidence type="ECO:0000256" key="1">
    <source>
        <dbReference type="SAM" id="MobiDB-lite"/>
    </source>
</evidence>
<feature type="region of interest" description="Disordered" evidence="1">
    <location>
        <begin position="171"/>
        <end position="209"/>
    </location>
</feature>
<evidence type="ECO:0000313" key="3">
    <source>
        <dbReference type="EMBL" id="KAA1106705.1"/>
    </source>
</evidence>
<dbReference type="EMBL" id="VDEP01000310">
    <property type="protein sequence ID" value="KAA1106705.1"/>
    <property type="molecule type" value="Genomic_DNA"/>
</dbReference>
<evidence type="ECO:0000313" key="2">
    <source>
        <dbReference type="EMBL" id="KAA1078277.1"/>
    </source>
</evidence>
<organism evidence="3 5">
    <name type="scientific">Puccinia graminis f. sp. tritici</name>
    <dbReference type="NCBI Taxonomy" id="56615"/>
    <lineage>
        <taxon>Eukaryota</taxon>
        <taxon>Fungi</taxon>
        <taxon>Dikarya</taxon>
        <taxon>Basidiomycota</taxon>
        <taxon>Pucciniomycotina</taxon>
        <taxon>Pucciniomycetes</taxon>
        <taxon>Pucciniales</taxon>
        <taxon>Pucciniaceae</taxon>
        <taxon>Puccinia</taxon>
    </lineage>
</organism>
<dbReference type="Proteomes" id="UP000325313">
    <property type="component" value="Unassembled WGS sequence"/>
</dbReference>
<proteinExistence type="predicted"/>
<feature type="compositionally biased region" description="Polar residues" evidence="1">
    <location>
        <begin position="179"/>
        <end position="208"/>
    </location>
</feature>
<gene>
    <name evidence="2" type="ORF">PGT21_032398</name>
    <name evidence="3" type="ORF">PGTUg99_010160</name>
</gene>
<dbReference type="Proteomes" id="UP000324748">
    <property type="component" value="Unassembled WGS sequence"/>
</dbReference>
<evidence type="ECO:0000313" key="4">
    <source>
        <dbReference type="Proteomes" id="UP000324748"/>
    </source>
</evidence>
<evidence type="ECO:0000313" key="5">
    <source>
        <dbReference type="Proteomes" id="UP000325313"/>
    </source>
</evidence>
<sequence>MQARFPYLSLWLVFYLNSYEVGSNILNFHDAGGSAKRPKELELSTQSIPLEKMRRPTTPKAFDLSPLQSFEQTRSEDQEPKDADEELQLSKRPRPMEPLEEYHWHAEQHLLSKERPSIPGLATSSSISATVRNDEFDKADRLLHGRKEALRADPLNTKETPAFHSAFGNVASHSKHLTDSQPIKISSGESKATASQNRPHLESSSAQSFRGEITALATGREGKEIQTASHTVSPVEDLQVTAWSLFPGNEQVKEQYSCQTLDWTPLSIDENIALVSYILVHAFHAEIPHITLNHLKTMQNSHTIFVPFIYRLLTKPLTTHNWSRILVFWRVFWNGSAKHLEKTDLSTSELLRKFMWITDFISESTIPELFDNLESKLSHMQRQNLGFRLSNDEARIMRFLSDGRYDTKITSAQRKIICNLSKLSNEECLDRDSYSESAQQLVLERLESLTQTINSKLLGIRKELENIESSKLNSFFHTFEEVLLKKKEYNLDQAMRISGFSDSFQRKILGILQKRTSDEKKLLLYSSSEECLNTHDPFLIKQFDTEITKSHQGFNDQPDIIFLPQRIHNLIEKLKKVNTGFLHLGRIC</sequence>